<evidence type="ECO:0000256" key="8">
    <source>
        <dbReference type="ARBA" id="ARBA00022840"/>
    </source>
</evidence>
<gene>
    <name evidence="18" type="primary">luxQ_4</name>
    <name evidence="18" type="ORF">BerOc1_01131</name>
</gene>
<dbReference type="CDD" id="cd17546">
    <property type="entry name" value="REC_hyHK_CKI1_RcsC-like"/>
    <property type="match status" value="1"/>
</dbReference>
<dbReference type="Pfam" id="PF02518">
    <property type="entry name" value="HATPase_c"/>
    <property type="match status" value="1"/>
</dbReference>
<dbReference type="EMBL" id="LKAQ01000004">
    <property type="protein sequence ID" value="OIQ49207.1"/>
    <property type="molecule type" value="Genomic_DNA"/>
</dbReference>
<evidence type="ECO:0000259" key="17">
    <source>
        <dbReference type="PROSITE" id="PS50885"/>
    </source>
</evidence>
<dbReference type="SUPFAM" id="SSF47384">
    <property type="entry name" value="Homodimeric domain of signal transducing histidine kinase"/>
    <property type="match status" value="1"/>
</dbReference>
<dbReference type="SUPFAM" id="SSF55874">
    <property type="entry name" value="ATPase domain of HSP90 chaperone/DNA topoisomerase II/histidine kinase"/>
    <property type="match status" value="1"/>
</dbReference>
<accession>A0A1J5N7C7</accession>
<evidence type="ECO:0000256" key="4">
    <source>
        <dbReference type="ARBA" id="ARBA00022553"/>
    </source>
</evidence>
<organism evidence="18 19">
    <name type="scientific">Pseudodesulfovibrio hydrargyri</name>
    <dbReference type="NCBI Taxonomy" id="2125990"/>
    <lineage>
        <taxon>Bacteria</taxon>
        <taxon>Pseudomonadati</taxon>
        <taxon>Thermodesulfobacteriota</taxon>
        <taxon>Desulfovibrionia</taxon>
        <taxon>Desulfovibrionales</taxon>
        <taxon>Desulfovibrionaceae</taxon>
    </lineage>
</organism>
<comment type="catalytic activity">
    <reaction evidence="1">
        <text>ATP + protein L-histidine = ADP + protein N-phospho-L-histidine.</text>
        <dbReference type="EC" id="2.7.13.3"/>
    </reaction>
</comment>
<dbReference type="InterPro" id="IPR003594">
    <property type="entry name" value="HATPase_dom"/>
</dbReference>
<dbReference type="SMART" id="SM00448">
    <property type="entry name" value="REC"/>
    <property type="match status" value="1"/>
</dbReference>
<evidence type="ECO:0000256" key="9">
    <source>
        <dbReference type="ARBA" id="ARBA00023012"/>
    </source>
</evidence>
<dbReference type="PROSITE" id="PS50109">
    <property type="entry name" value="HIS_KIN"/>
    <property type="match status" value="1"/>
</dbReference>
<evidence type="ECO:0000256" key="14">
    <source>
        <dbReference type="SAM" id="Phobius"/>
    </source>
</evidence>
<evidence type="ECO:0000256" key="1">
    <source>
        <dbReference type="ARBA" id="ARBA00000085"/>
    </source>
</evidence>
<dbReference type="InterPro" id="IPR003660">
    <property type="entry name" value="HAMP_dom"/>
</dbReference>
<feature type="domain" description="Histidine kinase" evidence="15">
    <location>
        <begin position="295"/>
        <end position="516"/>
    </location>
</feature>
<keyword evidence="14" id="KW-0472">Membrane</keyword>
<dbReference type="FunFam" id="3.30.565.10:FF:000010">
    <property type="entry name" value="Sensor histidine kinase RcsC"/>
    <property type="match status" value="1"/>
</dbReference>
<keyword evidence="5 18" id="KW-0808">Transferase</keyword>
<evidence type="ECO:0000256" key="3">
    <source>
        <dbReference type="ARBA" id="ARBA00012438"/>
    </source>
</evidence>
<dbReference type="CDD" id="cd16922">
    <property type="entry name" value="HATPase_EvgS-ArcB-TorS-like"/>
    <property type="match status" value="1"/>
</dbReference>
<dbReference type="Gene3D" id="1.10.287.130">
    <property type="match status" value="1"/>
</dbReference>
<evidence type="ECO:0000256" key="10">
    <source>
        <dbReference type="ARBA" id="ARBA00064003"/>
    </source>
</evidence>
<feature type="domain" description="Response regulatory" evidence="16">
    <location>
        <begin position="541"/>
        <end position="660"/>
    </location>
</feature>
<dbReference type="GO" id="GO:0000155">
    <property type="term" value="F:phosphorelay sensor kinase activity"/>
    <property type="evidence" value="ECO:0007669"/>
    <property type="project" value="InterPro"/>
</dbReference>
<evidence type="ECO:0000313" key="19">
    <source>
        <dbReference type="Proteomes" id="UP000181901"/>
    </source>
</evidence>
<dbReference type="AlphaFoldDB" id="A0A1J5N7C7"/>
<keyword evidence="13" id="KW-0175">Coiled coil</keyword>
<dbReference type="InterPro" id="IPR005467">
    <property type="entry name" value="His_kinase_dom"/>
</dbReference>
<evidence type="ECO:0000256" key="7">
    <source>
        <dbReference type="ARBA" id="ARBA00022777"/>
    </source>
</evidence>
<keyword evidence="8" id="KW-0067">ATP-binding</keyword>
<keyword evidence="9" id="KW-0902">Two-component regulatory system</keyword>
<feature type="modified residue" description="4-aspartylphosphate" evidence="12">
    <location>
        <position position="590"/>
    </location>
</feature>
<dbReference type="InterPro" id="IPR004358">
    <property type="entry name" value="Sig_transdc_His_kin-like_C"/>
</dbReference>
<dbReference type="RefSeq" id="WP_071544754.1">
    <property type="nucleotide sequence ID" value="NZ_LKAQ01000004.1"/>
</dbReference>
<evidence type="ECO:0000313" key="18">
    <source>
        <dbReference type="EMBL" id="OIQ49207.1"/>
    </source>
</evidence>
<feature type="domain" description="HAMP" evidence="17">
    <location>
        <begin position="182"/>
        <end position="234"/>
    </location>
</feature>
<keyword evidence="6" id="KW-0547">Nucleotide-binding</keyword>
<dbReference type="EC" id="2.7.13.3" evidence="3"/>
<dbReference type="Pfam" id="PF00512">
    <property type="entry name" value="HisKA"/>
    <property type="match status" value="1"/>
</dbReference>
<dbReference type="Gene3D" id="6.10.340.10">
    <property type="match status" value="1"/>
</dbReference>
<evidence type="ECO:0000256" key="13">
    <source>
        <dbReference type="SAM" id="Coils"/>
    </source>
</evidence>
<feature type="coiled-coil region" evidence="13">
    <location>
        <begin position="222"/>
        <end position="285"/>
    </location>
</feature>
<evidence type="ECO:0000256" key="11">
    <source>
        <dbReference type="ARBA" id="ARBA00068150"/>
    </source>
</evidence>
<feature type="transmembrane region" description="Helical" evidence="14">
    <location>
        <begin position="21"/>
        <end position="44"/>
    </location>
</feature>
<dbReference type="SMART" id="SM00388">
    <property type="entry name" value="HisKA"/>
    <property type="match status" value="1"/>
</dbReference>
<keyword evidence="14" id="KW-1133">Transmembrane helix</keyword>
<dbReference type="InterPro" id="IPR011006">
    <property type="entry name" value="CheY-like_superfamily"/>
</dbReference>
<dbReference type="SMART" id="SM00304">
    <property type="entry name" value="HAMP"/>
    <property type="match status" value="1"/>
</dbReference>
<feature type="transmembrane region" description="Helical" evidence="14">
    <location>
        <begin position="154"/>
        <end position="177"/>
    </location>
</feature>
<dbReference type="Proteomes" id="UP000181901">
    <property type="component" value="Unassembled WGS sequence"/>
</dbReference>
<dbReference type="InterPro" id="IPR036097">
    <property type="entry name" value="HisK_dim/P_sf"/>
</dbReference>
<dbReference type="CDD" id="cd00082">
    <property type="entry name" value="HisKA"/>
    <property type="match status" value="1"/>
</dbReference>
<dbReference type="Pfam" id="PF00672">
    <property type="entry name" value="HAMP"/>
    <property type="match status" value="1"/>
</dbReference>
<dbReference type="CDD" id="cd06225">
    <property type="entry name" value="HAMP"/>
    <property type="match status" value="1"/>
</dbReference>
<keyword evidence="7 18" id="KW-0418">Kinase</keyword>
<name>A0A1J5N7C7_9BACT</name>
<comment type="caution">
    <text evidence="18">The sequence shown here is derived from an EMBL/GenBank/DDBJ whole genome shotgun (WGS) entry which is preliminary data.</text>
</comment>
<dbReference type="PROSITE" id="PS50885">
    <property type="entry name" value="HAMP"/>
    <property type="match status" value="1"/>
</dbReference>
<dbReference type="SMART" id="SM00387">
    <property type="entry name" value="HATPase_c"/>
    <property type="match status" value="1"/>
</dbReference>
<dbReference type="GO" id="GO:0016020">
    <property type="term" value="C:membrane"/>
    <property type="evidence" value="ECO:0007669"/>
    <property type="project" value="UniProtKB-SubCell"/>
</dbReference>
<comment type="subunit">
    <text evidence="10">At low DSF concentrations, interacts with RpfF.</text>
</comment>
<dbReference type="Pfam" id="PF00072">
    <property type="entry name" value="Response_reg"/>
    <property type="match status" value="1"/>
</dbReference>
<dbReference type="Gene3D" id="3.30.565.10">
    <property type="entry name" value="Histidine kinase-like ATPase, C-terminal domain"/>
    <property type="match status" value="1"/>
</dbReference>
<evidence type="ECO:0000256" key="6">
    <source>
        <dbReference type="ARBA" id="ARBA00022741"/>
    </source>
</evidence>
<sequence length="673" mass="73712">MSIHPGARLPRADSLGRRAKFAQLAFISAIVLVFSCALILFNAYRLHVRLSERADSIAHLARTSLASAVWQVDYASARDFIDAVIQDDTVAFAQVVTGREVMAAKSRPRFTGHDFDYFTKDRRFLTKSVEIRKYGDWIGSFNLAVSTEGYVQEMAMYVGLTLAMGLLLTLTLTLAAVRYTRKHFLTPLTNLEEAATTIADGDLDAPVDTSAANELGSLARAIDDMRQSVRHLINDLQEANAKLQNHQNLLETKVKERTEELKRKNESLNGALDQVRRAKKAAEMANAAKSSFLASMSHEIRTPMNAILGMADILWETELSEDQARYVDVFRTAGESLLEILDDILDLSKIEAGHLTLEKTWFQLAEILDRTCDVIRSKAAKKGLSLSCVTAPMVPGRLNGDPTRLRQILFNLMGNAIKFTDSGSVALNVDLASTDGETAMLHFSIADTGVGVSGDKLGAIFDAFTQADSSTTRQFGGTGLGLAISKELVHMMGGRIWAESMPGKGSIFHFTARFGAAGGSEDVQPAAPARPAEEDPLPPLNILMFEDSRYNAFVAQTYLESTPCTMTVAEDGATGLTLFKKGGWDLVLMDIQMPGMDGFEATRAIREWEREQGVDPVPIVAMTAYAMNEDARRCIKAGADSHLPKPVKKSTLFETLRKLAPRRPAGPEETNHA</sequence>
<keyword evidence="19" id="KW-1185">Reference proteome</keyword>
<dbReference type="PRINTS" id="PR00344">
    <property type="entry name" value="BCTRLSENSOR"/>
</dbReference>
<evidence type="ECO:0000256" key="2">
    <source>
        <dbReference type="ARBA" id="ARBA00004370"/>
    </source>
</evidence>
<evidence type="ECO:0000259" key="16">
    <source>
        <dbReference type="PROSITE" id="PS50110"/>
    </source>
</evidence>
<dbReference type="OrthoDB" id="5378360at2"/>
<proteinExistence type="predicted"/>
<evidence type="ECO:0000256" key="5">
    <source>
        <dbReference type="ARBA" id="ARBA00022679"/>
    </source>
</evidence>
<dbReference type="Gene3D" id="3.40.50.2300">
    <property type="match status" value="1"/>
</dbReference>
<comment type="subcellular location">
    <subcellularLocation>
        <location evidence="2">Membrane</location>
    </subcellularLocation>
</comment>
<reference evidence="18 19" key="1">
    <citation type="submission" date="2015-09" db="EMBL/GenBank/DDBJ databases">
        <title>Genome of Desulfovibrio dechloracetivorans BerOc1, a mercury methylating strain isolated from highly hydrocarbons and metals contaminated coastal sediments.</title>
        <authorList>
            <person name="Goni Urriza M."/>
            <person name="Gassie C."/>
            <person name="Bouchez O."/>
            <person name="Klopp C."/>
            <person name="Ranchou-Peyruse A."/>
            <person name="Remy G."/>
        </authorList>
    </citation>
    <scope>NUCLEOTIDE SEQUENCE [LARGE SCALE GENOMIC DNA]</scope>
    <source>
        <strain evidence="18 19">BerOc1</strain>
    </source>
</reference>
<evidence type="ECO:0000259" key="15">
    <source>
        <dbReference type="PROSITE" id="PS50109"/>
    </source>
</evidence>
<dbReference type="GO" id="GO:0005524">
    <property type="term" value="F:ATP binding"/>
    <property type="evidence" value="ECO:0007669"/>
    <property type="project" value="UniProtKB-KW"/>
</dbReference>
<dbReference type="PROSITE" id="PS50110">
    <property type="entry name" value="RESPONSE_REGULATORY"/>
    <property type="match status" value="1"/>
</dbReference>
<dbReference type="SUPFAM" id="SSF52172">
    <property type="entry name" value="CheY-like"/>
    <property type="match status" value="1"/>
</dbReference>
<dbReference type="PANTHER" id="PTHR45339">
    <property type="entry name" value="HYBRID SIGNAL TRANSDUCTION HISTIDINE KINASE J"/>
    <property type="match status" value="1"/>
</dbReference>
<dbReference type="PANTHER" id="PTHR45339:SF1">
    <property type="entry name" value="HYBRID SIGNAL TRANSDUCTION HISTIDINE KINASE J"/>
    <property type="match status" value="1"/>
</dbReference>
<dbReference type="InterPro" id="IPR003661">
    <property type="entry name" value="HisK_dim/P_dom"/>
</dbReference>
<protein>
    <recommendedName>
        <fullName evidence="11">Sensory/regulatory protein RpfC</fullName>
        <ecNumber evidence="3">2.7.13.3</ecNumber>
    </recommendedName>
</protein>
<dbReference type="InterPro" id="IPR001789">
    <property type="entry name" value="Sig_transdc_resp-reg_receiver"/>
</dbReference>
<dbReference type="FunFam" id="1.10.287.130:FF:000002">
    <property type="entry name" value="Two-component osmosensing histidine kinase"/>
    <property type="match status" value="1"/>
</dbReference>
<keyword evidence="4 12" id="KW-0597">Phosphoprotein</keyword>
<dbReference type="SUPFAM" id="SSF158472">
    <property type="entry name" value="HAMP domain-like"/>
    <property type="match status" value="1"/>
</dbReference>
<dbReference type="InterPro" id="IPR036890">
    <property type="entry name" value="HATPase_C_sf"/>
</dbReference>
<evidence type="ECO:0000256" key="12">
    <source>
        <dbReference type="PROSITE-ProRule" id="PRU00169"/>
    </source>
</evidence>
<keyword evidence="14" id="KW-0812">Transmembrane</keyword>